<dbReference type="Proteomes" id="UP000283269">
    <property type="component" value="Unassembled WGS sequence"/>
</dbReference>
<accession>A0A409XES5</accession>
<organism evidence="2 3">
    <name type="scientific">Psilocybe cyanescens</name>
    <dbReference type="NCBI Taxonomy" id="93625"/>
    <lineage>
        <taxon>Eukaryota</taxon>
        <taxon>Fungi</taxon>
        <taxon>Dikarya</taxon>
        <taxon>Basidiomycota</taxon>
        <taxon>Agaricomycotina</taxon>
        <taxon>Agaricomycetes</taxon>
        <taxon>Agaricomycetidae</taxon>
        <taxon>Agaricales</taxon>
        <taxon>Agaricineae</taxon>
        <taxon>Strophariaceae</taxon>
        <taxon>Psilocybe</taxon>
    </lineage>
</organism>
<protein>
    <submittedName>
        <fullName evidence="2">Uncharacterized protein</fullName>
    </submittedName>
</protein>
<keyword evidence="1" id="KW-0732">Signal</keyword>
<comment type="caution">
    <text evidence="2">The sequence shown here is derived from an EMBL/GenBank/DDBJ whole genome shotgun (WGS) entry which is preliminary data.</text>
</comment>
<reference evidence="2 3" key="1">
    <citation type="journal article" date="2018" name="Evol. Lett.">
        <title>Horizontal gene cluster transfer increased hallucinogenic mushroom diversity.</title>
        <authorList>
            <person name="Reynolds H.T."/>
            <person name="Vijayakumar V."/>
            <person name="Gluck-Thaler E."/>
            <person name="Korotkin H.B."/>
            <person name="Matheny P.B."/>
            <person name="Slot J.C."/>
        </authorList>
    </citation>
    <scope>NUCLEOTIDE SEQUENCE [LARGE SCALE GENOMIC DNA]</scope>
    <source>
        <strain evidence="2 3">2631</strain>
    </source>
</reference>
<evidence type="ECO:0000313" key="2">
    <source>
        <dbReference type="EMBL" id="PPQ89266.1"/>
    </source>
</evidence>
<gene>
    <name evidence="2" type="ORF">CVT25_001350</name>
</gene>
<dbReference type="EMBL" id="NHYD01001917">
    <property type="protein sequence ID" value="PPQ89266.1"/>
    <property type="molecule type" value="Genomic_DNA"/>
</dbReference>
<keyword evidence="3" id="KW-1185">Reference proteome</keyword>
<evidence type="ECO:0000313" key="3">
    <source>
        <dbReference type="Proteomes" id="UP000283269"/>
    </source>
</evidence>
<evidence type="ECO:0000256" key="1">
    <source>
        <dbReference type="SAM" id="SignalP"/>
    </source>
</evidence>
<sequence>MFASRFFVSFLAFTALSVSATPVEVEERQTADLSSILAVVSVLQGKTQAILPEINSLVSSGSASEDTLTPLISGLVSSLTTASSSLSSIGSVGTTSSGSASEVASAIAPIVSEITSTLGGAQTAVPGLSTVIAGFGLDAALNQVLTGLEVLVAGVLNVVSTL</sequence>
<feature type="signal peptide" evidence="1">
    <location>
        <begin position="1"/>
        <end position="20"/>
    </location>
</feature>
<dbReference type="AlphaFoldDB" id="A0A409XES5"/>
<proteinExistence type="predicted"/>
<feature type="chain" id="PRO_5019092570" evidence="1">
    <location>
        <begin position="21"/>
        <end position="162"/>
    </location>
</feature>
<dbReference type="OrthoDB" id="2575973at2759"/>
<name>A0A409XES5_PSICY</name>
<dbReference type="InParanoid" id="A0A409XES5"/>